<accession>A0A426IYQ4</accession>
<organism evidence="1 2">
    <name type="scientific">Pectobacterium aquaticum</name>
    <dbReference type="NCBI Taxonomy" id="2204145"/>
    <lineage>
        <taxon>Bacteria</taxon>
        <taxon>Pseudomonadati</taxon>
        <taxon>Pseudomonadota</taxon>
        <taxon>Gammaproteobacteria</taxon>
        <taxon>Enterobacterales</taxon>
        <taxon>Pectobacteriaceae</taxon>
        <taxon>Pectobacterium</taxon>
    </lineage>
</organism>
<name>A0A426IYQ4_9GAMM</name>
<dbReference type="EMBL" id="QHJW02000045">
    <property type="protein sequence ID" value="RRO05956.1"/>
    <property type="molecule type" value="Genomic_DNA"/>
</dbReference>
<comment type="caution">
    <text evidence="1">The sequence shown here is derived from an EMBL/GenBank/DDBJ whole genome shotgun (WGS) entry which is preliminary data.</text>
</comment>
<keyword evidence="2" id="KW-1185">Reference proteome</keyword>
<evidence type="ECO:0000313" key="1">
    <source>
        <dbReference type="EMBL" id="RRO05956.1"/>
    </source>
</evidence>
<gene>
    <name evidence="1" type="ORF">DMB85_016880</name>
</gene>
<dbReference type="RefSeq" id="WP_116238128.1">
    <property type="nucleotide sequence ID" value="NZ_QHJW02000045.1"/>
</dbReference>
<dbReference type="Pfam" id="PF06892">
    <property type="entry name" value="Phage_CP76"/>
    <property type="match status" value="1"/>
</dbReference>
<dbReference type="InterPro" id="IPR009679">
    <property type="entry name" value="Phage_186_CII-like"/>
</dbReference>
<reference evidence="1" key="1">
    <citation type="submission" date="2018-11" db="EMBL/GenBank/DDBJ databases">
        <title>Draft genome sequences of proposed Pectobacterium aquaticum sp. nov. isolated in France from fresh water.</title>
        <authorList>
            <person name="Pedron J."/>
            <person name="Barny M.A."/>
        </authorList>
    </citation>
    <scope>NUCLEOTIDE SEQUENCE [LARGE SCALE GENOMIC DNA]</scope>
    <source>
        <strain evidence="1">A35-S23-M15</strain>
    </source>
</reference>
<sequence length="169" mass="18280">MFDYQMAKQPHFNNACRAFSNKQNLADVAERIGMNAQMLRNKLNPEQPHRLTCDELMTITDATEDATLIDGLLAQLNCLPAVPVNEAKAERLTTYVLQATAAVGAVAAESVSDERMTPTRRHNVIESINAGVRYLSLVGLTLQTRIQANPALASTVDALSGISASLNIG</sequence>
<proteinExistence type="predicted"/>
<evidence type="ECO:0000313" key="2">
    <source>
        <dbReference type="Proteomes" id="UP000256817"/>
    </source>
</evidence>
<dbReference type="Proteomes" id="UP000256817">
    <property type="component" value="Unassembled WGS sequence"/>
</dbReference>
<protein>
    <submittedName>
        <fullName evidence="1">Phage regulatory CII family protein</fullName>
    </submittedName>
</protein>